<dbReference type="InterPro" id="IPR036291">
    <property type="entry name" value="NAD(P)-bd_dom_sf"/>
</dbReference>
<evidence type="ECO:0000256" key="2">
    <source>
        <dbReference type="ARBA" id="ARBA00023027"/>
    </source>
</evidence>
<dbReference type="SUPFAM" id="SSF51735">
    <property type="entry name" value="NAD(P)-binding Rossmann-fold domains"/>
    <property type="match status" value="1"/>
</dbReference>
<dbReference type="EMBL" id="MBQD01000026">
    <property type="protein sequence ID" value="OCL31409.1"/>
    <property type="molecule type" value="Genomic_DNA"/>
</dbReference>
<keyword evidence="4" id="KW-1185">Reference proteome</keyword>
<name>A0A1C0AHC1_9ACTN</name>
<dbReference type="PANTHER" id="PTHR43333">
    <property type="entry name" value="2-HACID_DH_C DOMAIN-CONTAINING PROTEIN"/>
    <property type="match status" value="1"/>
</dbReference>
<proteinExistence type="predicted"/>
<organism evidence="3 4">
    <name type="scientific">Tessaracoccus lapidicaptus</name>
    <dbReference type="NCBI Taxonomy" id="1427523"/>
    <lineage>
        <taxon>Bacteria</taxon>
        <taxon>Bacillati</taxon>
        <taxon>Actinomycetota</taxon>
        <taxon>Actinomycetes</taxon>
        <taxon>Propionibacteriales</taxon>
        <taxon>Propionibacteriaceae</taxon>
        <taxon>Tessaracoccus</taxon>
    </lineage>
</organism>
<keyword evidence="2" id="KW-0520">NAD</keyword>
<comment type="caution">
    <text evidence="3">The sequence shown here is derived from an EMBL/GenBank/DDBJ whole genome shotgun (WGS) entry which is preliminary data.</text>
</comment>
<reference evidence="4" key="1">
    <citation type="submission" date="2016-07" db="EMBL/GenBank/DDBJ databases">
        <authorList>
            <person name="Florea S."/>
            <person name="Webb J.S."/>
            <person name="Jaromczyk J."/>
            <person name="Schardl C.L."/>
        </authorList>
    </citation>
    <scope>NUCLEOTIDE SEQUENCE [LARGE SCALE GENOMIC DNA]</scope>
    <source>
        <strain evidence="4">IPBSL-7</strain>
    </source>
</reference>
<dbReference type="RefSeq" id="WP_068752645.1">
    <property type="nucleotide sequence ID" value="NZ_JBDXXE010000077.1"/>
</dbReference>
<sequence length="314" mass="33243">MKILVPDAYRGALPHIDDADVVVIAAGEPVPEEHVDAEVLVVWGQPLDVLTDAARRMRHLRLVQGLLAGPDILRAAGFAPDVALASGVGLHDGPVAEHALALTLALVRMLPLAMRRQREHAWDAVLGGAMLERAHDGRVISLEGAQVTVWGFGSIASRLAPLLRGMGAWVTGVARSAGPRHGFDVVAEDSLPEVLGRTDVLIMILPRDESTHAALNAKRLKQLKPSALVVNVGRGTTVDEDALLAALRSGHVAGAALDVTAVEPLPESSPLWDEPSVIITPHVASGRPQRAERLIEANVAALREGGDITNLMAR</sequence>
<evidence type="ECO:0000256" key="1">
    <source>
        <dbReference type="ARBA" id="ARBA00023002"/>
    </source>
</evidence>
<dbReference type="SUPFAM" id="SSF52283">
    <property type="entry name" value="Formate/glycerate dehydrogenase catalytic domain-like"/>
    <property type="match status" value="1"/>
</dbReference>
<dbReference type="Pfam" id="PF02826">
    <property type="entry name" value="2-Hacid_dh_C"/>
    <property type="match status" value="1"/>
</dbReference>
<dbReference type="GO" id="GO:0051287">
    <property type="term" value="F:NAD binding"/>
    <property type="evidence" value="ECO:0007669"/>
    <property type="project" value="InterPro"/>
</dbReference>
<dbReference type="Proteomes" id="UP000093501">
    <property type="component" value="Unassembled WGS sequence"/>
</dbReference>
<dbReference type="GO" id="GO:0016491">
    <property type="term" value="F:oxidoreductase activity"/>
    <property type="evidence" value="ECO:0007669"/>
    <property type="project" value="UniProtKB-KW"/>
</dbReference>
<dbReference type="Gene3D" id="3.40.50.720">
    <property type="entry name" value="NAD(P)-binding Rossmann-like Domain"/>
    <property type="match status" value="2"/>
</dbReference>
<evidence type="ECO:0000313" key="4">
    <source>
        <dbReference type="Proteomes" id="UP000093501"/>
    </source>
</evidence>
<evidence type="ECO:0000313" key="3">
    <source>
        <dbReference type="EMBL" id="OCL31409.1"/>
    </source>
</evidence>
<gene>
    <name evidence="3" type="ORF">BCR15_09595</name>
</gene>
<keyword evidence="1" id="KW-0560">Oxidoreductase</keyword>
<accession>A0A1C0AHC1</accession>
<dbReference type="AlphaFoldDB" id="A0A1C0AHC1"/>
<dbReference type="InterPro" id="IPR006140">
    <property type="entry name" value="D-isomer_DH_NAD-bd"/>
</dbReference>
<dbReference type="PANTHER" id="PTHR43333:SF1">
    <property type="entry name" value="D-ISOMER SPECIFIC 2-HYDROXYACID DEHYDROGENASE NAD-BINDING DOMAIN-CONTAINING PROTEIN"/>
    <property type="match status" value="1"/>
</dbReference>
<protein>
    <submittedName>
        <fullName evidence="3">Phosphoglycerate dehydrogenase</fullName>
    </submittedName>
</protein>